<dbReference type="CDD" id="cd00685">
    <property type="entry name" value="Trans_IPPS_HT"/>
    <property type="match status" value="1"/>
</dbReference>
<dbReference type="Pfam" id="PF00348">
    <property type="entry name" value="polyprenyl_synt"/>
    <property type="match status" value="1"/>
</dbReference>
<dbReference type="InterPro" id="IPR008949">
    <property type="entry name" value="Isoprenoid_synthase_dom_sf"/>
</dbReference>
<organism evidence="7 8">
    <name type="scientific">Flexivirga endophytica</name>
    <dbReference type="NCBI Taxonomy" id="1849103"/>
    <lineage>
        <taxon>Bacteria</taxon>
        <taxon>Bacillati</taxon>
        <taxon>Actinomycetota</taxon>
        <taxon>Actinomycetes</taxon>
        <taxon>Micrococcales</taxon>
        <taxon>Dermacoccaceae</taxon>
        <taxon>Flexivirga</taxon>
    </lineage>
</organism>
<proteinExistence type="inferred from homology"/>
<name>A0A916WQA3_9MICO</name>
<dbReference type="GO" id="GO:0008299">
    <property type="term" value="P:isoprenoid biosynthetic process"/>
    <property type="evidence" value="ECO:0007669"/>
    <property type="project" value="InterPro"/>
</dbReference>
<reference evidence="7" key="2">
    <citation type="submission" date="2020-09" db="EMBL/GenBank/DDBJ databases">
        <authorList>
            <person name="Sun Q."/>
            <person name="Zhou Y."/>
        </authorList>
    </citation>
    <scope>NUCLEOTIDE SEQUENCE</scope>
    <source>
        <strain evidence="7">CGMCC 1.15085</strain>
    </source>
</reference>
<evidence type="ECO:0000313" key="8">
    <source>
        <dbReference type="Proteomes" id="UP000636793"/>
    </source>
</evidence>
<comment type="cofactor">
    <cofactor evidence="1">
        <name>Mg(2+)</name>
        <dbReference type="ChEBI" id="CHEBI:18420"/>
    </cofactor>
</comment>
<gene>
    <name evidence="7" type="ORF">GCM10011492_12880</name>
</gene>
<comment type="similarity">
    <text evidence="2 6">Belongs to the FPP/GGPP synthase family.</text>
</comment>
<keyword evidence="4" id="KW-0479">Metal-binding</keyword>
<dbReference type="Proteomes" id="UP000636793">
    <property type="component" value="Unassembled WGS sequence"/>
</dbReference>
<dbReference type="RefSeq" id="WP_188836154.1">
    <property type="nucleotide sequence ID" value="NZ_BMHI01000002.1"/>
</dbReference>
<dbReference type="EMBL" id="BMHI01000002">
    <property type="protein sequence ID" value="GGB24351.1"/>
    <property type="molecule type" value="Genomic_DNA"/>
</dbReference>
<dbReference type="PROSITE" id="PS00723">
    <property type="entry name" value="POLYPRENYL_SYNTHASE_1"/>
    <property type="match status" value="1"/>
</dbReference>
<dbReference type="Gene3D" id="1.10.600.10">
    <property type="entry name" value="Farnesyl Diphosphate Synthase"/>
    <property type="match status" value="1"/>
</dbReference>
<accession>A0A916WQA3</accession>
<dbReference type="InterPro" id="IPR000092">
    <property type="entry name" value="Polyprenyl_synt"/>
</dbReference>
<evidence type="ECO:0000256" key="1">
    <source>
        <dbReference type="ARBA" id="ARBA00001946"/>
    </source>
</evidence>
<sequence>MNHEQGEAPVDRAARASGWRARLDVELDRFVADGLRRSTEESADTHELWQQLGRTGRGGEKLRSTLLFAAYECCGGDDDEVVARVGAAVELLHTALVIHDDVIDRDVVRRGSANVSGVFADTARVRGAREEGAVTLGVAAGILAGDLALARAIHLVALCGADAATTRALLALVEDAVRVSAAGELDDVAAGVCRATAPTLEQVLAIAEQKTAWYSFRFPLQAGAVLAGAPGATVDQLAEVGRLAGIGFQLADDLRGVFGDESDTGKSALSDLREGKFTALIAHARTTAVWNKIAPHIGDASLEARAAETVRELLQCCGSRRFVEGLAEHHLTRAEETAERIGLDPALLTELTRHSRRIMRSTAA</sequence>
<dbReference type="PANTHER" id="PTHR12001:SF85">
    <property type="entry name" value="SHORT CHAIN ISOPRENYL DIPHOSPHATE SYNTHASE"/>
    <property type="match status" value="1"/>
</dbReference>
<comment type="caution">
    <text evidence="7">The sequence shown here is derived from an EMBL/GenBank/DDBJ whole genome shotgun (WGS) entry which is preliminary data.</text>
</comment>
<dbReference type="AlphaFoldDB" id="A0A916WQA3"/>
<evidence type="ECO:0000256" key="5">
    <source>
        <dbReference type="ARBA" id="ARBA00022842"/>
    </source>
</evidence>
<dbReference type="SFLD" id="SFLDS00005">
    <property type="entry name" value="Isoprenoid_Synthase_Type_I"/>
    <property type="match status" value="1"/>
</dbReference>
<evidence type="ECO:0000313" key="7">
    <source>
        <dbReference type="EMBL" id="GGB24351.1"/>
    </source>
</evidence>
<keyword evidence="3 6" id="KW-0808">Transferase</keyword>
<protein>
    <submittedName>
        <fullName evidence="7">Geranylgeranyl pyrophosphate synthase</fullName>
    </submittedName>
</protein>
<keyword evidence="8" id="KW-1185">Reference proteome</keyword>
<dbReference type="InterPro" id="IPR033749">
    <property type="entry name" value="Polyprenyl_synt_CS"/>
</dbReference>
<dbReference type="GO" id="GO:0004659">
    <property type="term" value="F:prenyltransferase activity"/>
    <property type="evidence" value="ECO:0007669"/>
    <property type="project" value="InterPro"/>
</dbReference>
<evidence type="ECO:0000256" key="3">
    <source>
        <dbReference type="ARBA" id="ARBA00022679"/>
    </source>
</evidence>
<evidence type="ECO:0000256" key="2">
    <source>
        <dbReference type="ARBA" id="ARBA00006706"/>
    </source>
</evidence>
<keyword evidence="5" id="KW-0460">Magnesium</keyword>
<evidence type="ECO:0000256" key="6">
    <source>
        <dbReference type="RuleBase" id="RU004466"/>
    </source>
</evidence>
<dbReference type="GO" id="GO:0046872">
    <property type="term" value="F:metal ion binding"/>
    <property type="evidence" value="ECO:0007669"/>
    <property type="project" value="UniProtKB-KW"/>
</dbReference>
<reference evidence="7" key="1">
    <citation type="journal article" date="2014" name="Int. J. Syst. Evol. Microbiol.">
        <title>Complete genome sequence of Corynebacterium casei LMG S-19264T (=DSM 44701T), isolated from a smear-ripened cheese.</title>
        <authorList>
            <consortium name="US DOE Joint Genome Institute (JGI-PGF)"/>
            <person name="Walter F."/>
            <person name="Albersmeier A."/>
            <person name="Kalinowski J."/>
            <person name="Ruckert C."/>
        </authorList>
    </citation>
    <scope>NUCLEOTIDE SEQUENCE</scope>
    <source>
        <strain evidence="7">CGMCC 1.15085</strain>
    </source>
</reference>
<evidence type="ECO:0000256" key="4">
    <source>
        <dbReference type="ARBA" id="ARBA00022723"/>
    </source>
</evidence>
<dbReference type="SUPFAM" id="SSF48576">
    <property type="entry name" value="Terpenoid synthases"/>
    <property type="match status" value="1"/>
</dbReference>
<dbReference type="PANTHER" id="PTHR12001">
    <property type="entry name" value="GERANYLGERANYL PYROPHOSPHATE SYNTHASE"/>
    <property type="match status" value="1"/>
</dbReference>